<name>A0ACC1T4B1_9APHY</name>
<keyword evidence="2" id="KW-1185">Reference proteome</keyword>
<sequence length="132" mass="14829">MVIAGELQVNVKPCIPRDVTDIGLLHTIRDPRAPPEIMHAPQTSSRAEPMAFRHTWDYHAPGLRYFSVCPKFTISPLLMGPPQLQDTCQLFECDVHTVDSDAASEWARLQDAALRRTAHSEQGRAEKLDLRA</sequence>
<proteinExistence type="predicted"/>
<comment type="caution">
    <text evidence="1">The sequence shown here is derived from an EMBL/GenBank/DDBJ whole genome shotgun (WGS) entry which is preliminary data.</text>
</comment>
<reference evidence="1" key="1">
    <citation type="submission" date="2022-07" db="EMBL/GenBank/DDBJ databases">
        <title>Genome Sequence of Phlebia brevispora.</title>
        <authorList>
            <person name="Buettner E."/>
        </authorList>
    </citation>
    <scope>NUCLEOTIDE SEQUENCE</scope>
    <source>
        <strain evidence="1">MPL23</strain>
    </source>
</reference>
<gene>
    <name evidence="1" type="ORF">NM688_g3886</name>
</gene>
<accession>A0ACC1T4B1</accession>
<dbReference type="EMBL" id="JANHOG010000598">
    <property type="protein sequence ID" value="KAJ3552939.1"/>
    <property type="molecule type" value="Genomic_DNA"/>
</dbReference>
<organism evidence="1 2">
    <name type="scientific">Phlebia brevispora</name>
    <dbReference type="NCBI Taxonomy" id="194682"/>
    <lineage>
        <taxon>Eukaryota</taxon>
        <taxon>Fungi</taxon>
        <taxon>Dikarya</taxon>
        <taxon>Basidiomycota</taxon>
        <taxon>Agaricomycotina</taxon>
        <taxon>Agaricomycetes</taxon>
        <taxon>Polyporales</taxon>
        <taxon>Meruliaceae</taxon>
        <taxon>Phlebia</taxon>
    </lineage>
</organism>
<protein>
    <submittedName>
        <fullName evidence="1">Uncharacterized protein</fullName>
    </submittedName>
</protein>
<dbReference type="Proteomes" id="UP001148662">
    <property type="component" value="Unassembled WGS sequence"/>
</dbReference>
<evidence type="ECO:0000313" key="1">
    <source>
        <dbReference type="EMBL" id="KAJ3552939.1"/>
    </source>
</evidence>
<evidence type="ECO:0000313" key="2">
    <source>
        <dbReference type="Proteomes" id="UP001148662"/>
    </source>
</evidence>